<evidence type="ECO:0000313" key="1">
    <source>
        <dbReference type="EMBL" id="KAJ7343001.1"/>
    </source>
</evidence>
<organism evidence="1 2">
    <name type="scientific">Mycena albidolilacea</name>
    <dbReference type="NCBI Taxonomy" id="1033008"/>
    <lineage>
        <taxon>Eukaryota</taxon>
        <taxon>Fungi</taxon>
        <taxon>Dikarya</taxon>
        <taxon>Basidiomycota</taxon>
        <taxon>Agaricomycotina</taxon>
        <taxon>Agaricomycetes</taxon>
        <taxon>Agaricomycetidae</taxon>
        <taxon>Agaricales</taxon>
        <taxon>Marasmiineae</taxon>
        <taxon>Mycenaceae</taxon>
        <taxon>Mycena</taxon>
    </lineage>
</organism>
<dbReference type="AlphaFoldDB" id="A0AAD6ZWG8"/>
<name>A0AAD6ZWG8_9AGAR</name>
<comment type="caution">
    <text evidence="1">The sequence shown here is derived from an EMBL/GenBank/DDBJ whole genome shotgun (WGS) entry which is preliminary data.</text>
</comment>
<dbReference type="Proteomes" id="UP001218218">
    <property type="component" value="Unassembled WGS sequence"/>
</dbReference>
<evidence type="ECO:0000313" key="2">
    <source>
        <dbReference type="Proteomes" id="UP001218218"/>
    </source>
</evidence>
<proteinExistence type="predicted"/>
<protein>
    <submittedName>
        <fullName evidence="1">Uncharacterized protein</fullName>
    </submittedName>
</protein>
<sequence>MPRTIPLKRWLQMTGGVIDMQRPSYRLIRIFAAAHPNFLNDISIVQCHGIILFVIKTVVTNLEGVLNLLYRHLFQRAAHEAAIFASLSEVGSPARQLLGPVNFSCDSWDTWHLSLPVGFDSDELPELIDFDM</sequence>
<gene>
    <name evidence="1" type="ORF">DFH08DRAFT_811329</name>
</gene>
<accession>A0AAD6ZWG8</accession>
<reference evidence="1" key="1">
    <citation type="submission" date="2023-03" db="EMBL/GenBank/DDBJ databases">
        <title>Massive genome expansion in bonnet fungi (Mycena s.s.) driven by repeated elements and novel gene families across ecological guilds.</title>
        <authorList>
            <consortium name="Lawrence Berkeley National Laboratory"/>
            <person name="Harder C.B."/>
            <person name="Miyauchi S."/>
            <person name="Viragh M."/>
            <person name="Kuo A."/>
            <person name="Thoen E."/>
            <person name="Andreopoulos B."/>
            <person name="Lu D."/>
            <person name="Skrede I."/>
            <person name="Drula E."/>
            <person name="Henrissat B."/>
            <person name="Morin E."/>
            <person name="Kohler A."/>
            <person name="Barry K."/>
            <person name="LaButti K."/>
            <person name="Morin E."/>
            <person name="Salamov A."/>
            <person name="Lipzen A."/>
            <person name="Mereny Z."/>
            <person name="Hegedus B."/>
            <person name="Baldrian P."/>
            <person name="Stursova M."/>
            <person name="Weitz H."/>
            <person name="Taylor A."/>
            <person name="Grigoriev I.V."/>
            <person name="Nagy L.G."/>
            <person name="Martin F."/>
            <person name="Kauserud H."/>
        </authorList>
    </citation>
    <scope>NUCLEOTIDE SEQUENCE</scope>
    <source>
        <strain evidence="1">CBHHK002</strain>
    </source>
</reference>
<dbReference type="EMBL" id="JARIHO010000024">
    <property type="protein sequence ID" value="KAJ7343001.1"/>
    <property type="molecule type" value="Genomic_DNA"/>
</dbReference>
<keyword evidence="2" id="KW-1185">Reference proteome</keyword>